<evidence type="ECO:0008006" key="3">
    <source>
        <dbReference type="Google" id="ProtNLM"/>
    </source>
</evidence>
<sequence>MNSLMLLHPIRVPRQAWLEIAFLPSGGSVERGLDRGWKGFSYYWTSERGWKRSSPHGVYTVTRPLVVTCALSGIRSYLLVDPMLGARFSVVMLTGYVLDWNCMSMDLEVTVSTRRMCASFGSTRLMCASFGSTRRMCASFGSTRLICASFGSTRLICAFYGTTRLLCRVRAQRGADRREAGRTREGHMDASGFLIASAMNYLRQIASFTASQVATYSAFIVDSAMYPYLMLYHTTALPFRVNTNPDVDFLESLSI</sequence>
<organism evidence="1 2">
    <name type="scientific">Cucumis melo var. makuwa</name>
    <name type="common">Oriental melon</name>
    <dbReference type="NCBI Taxonomy" id="1194695"/>
    <lineage>
        <taxon>Eukaryota</taxon>
        <taxon>Viridiplantae</taxon>
        <taxon>Streptophyta</taxon>
        <taxon>Embryophyta</taxon>
        <taxon>Tracheophyta</taxon>
        <taxon>Spermatophyta</taxon>
        <taxon>Magnoliopsida</taxon>
        <taxon>eudicotyledons</taxon>
        <taxon>Gunneridae</taxon>
        <taxon>Pentapetalae</taxon>
        <taxon>rosids</taxon>
        <taxon>fabids</taxon>
        <taxon>Cucurbitales</taxon>
        <taxon>Cucurbitaceae</taxon>
        <taxon>Benincaseae</taxon>
        <taxon>Cucumis</taxon>
    </lineage>
</organism>
<evidence type="ECO:0000313" key="2">
    <source>
        <dbReference type="Proteomes" id="UP000321947"/>
    </source>
</evidence>
<reference evidence="1 2" key="1">
    <citation type="submission" date="2019-08" db="EMBL/GenBank/DDBJ databases">
        <title>Draft genome sequences of two oriental melons (Cucumis melo L. var makuwa).</title>
        <authorList>
            <person name="Kwon S.-Y."/>
        </authorList>
    </citation>
    <scope>NUCLEOTIDE SEQUENCE [LARGE SCALE GENOMIC DNA]</scope>
    <source>
        <strain evidence="2">cv. Chang Bougi</strain>
        <tissue evidence="1">Leaf</tissue>
    </source>
</reference>
<dbReference type="Proteomes" id="UP000321947">
    <property type="component" value="Unassembled WGS sequence"/>
</dbReference>
<proteinExistence type="predicted"/>
<gene>
    <name evidence="1" type="ORF">E5676_scaffold177G00150</name>
</gene>
<name>A0A5D3CIW0_CUCMM</name>
<comment type="caution">
    <text evidence="1">The sequence shown here is derived from an EMBL/GenBank/DDBJ whole genome shotgun (WGS) entry which is preliminary data.</text>
</comment>
<accession>A0A5D3CIW0</accession>
<evidence type="ECO:0000313" key="1">
    <source>
        <dbReference type="EMBL" id="TYK11867.1"/>
    </source>
</evidence>
<dbReference type="AlphaFoldDB" id="A0A5D3CIW0"/>
<protein>
    <recommendedName>
        <fullName evidence="3">DNA-directed RNA polymerase I subunit RPA1-like</fullName>
    </recommendedName>
</protein>
<dbReference type="EMBL" id="SSTD01010378">
    <property type="protein sequence ID" value="TYK11867.1"/>
    <property type="molecule type" value="Genomic_DNA"/>
</dbReference>